<evidence type="ECO:0000256" key="3">
    <source>
        <dbReference type="ARBA" id="ARBA00022692"/>
    </source>
</evidence>
<evidence type="ECO:0000256" key="5">
    <source>
        <dbReference type="ARBA" id="ARBA00022989"/>
    </source>
</evidence>
<keyword evidence="11" id="KW-1185">Reference proteome</keyword>
<keyword evidence="6" id="KW-0051">Antiviral defense</keyword>
<evidence type="ECO:0000256" key="1">
    <source>
        <dbReference type="ARBA" id="ARBA00004236"/>
    </source>
</evidence>
<feature type="transmembrane region" description="Helical" evidence="8">
    <location>
        <begin position="35"/>
        <end position="55"/>
    </location>
</feature>
<dbReference type="RefSeq" id="WP_255227033.1">
    <property type="nucleotide sequence ID" value="NZ_JAJEKE010000005.1"/>
</dbReference>
<dbReference type="Pfam" id="PF11750">
    <property type="entry name" value="DUF3307"/>
    <property type="match status" value="1"/>
</dbReference>
<dbReference type="Pfam" id="PF18967">
    <property type="entry name" value="PycTM"/>
    <property type="match status" value="1"/>
</dbReference>
<reference evidence="10 11" key="1">
    <citation type="submission" date="2021-10" db="EMBL/GenBank/DDBJ databases">
        <title>Lutispora strain m25 sp. nov., a thermophilic, non-spore-forming bacterium isolated from a lab-scale methanogenic bioreactor digesting anaerobic sludge.</title>
        <authorList>
            <person name="El Houari A."/>
            <person name="Mcdonald J."/>
        </authorList>
    </citation>
    <scope>NUCLEOTIDE SEQUENCE [LARGE SCALE GENOMIC DNA]</scope>
    <source>
        <strain evidence="11">m25</strain>
    </source>
</reference>
<keyword evidence="4" id="KW-0547">Nucleotide-binding</keyword>
<feature type="domain" description="Pycsar effector protein" evidence="9">
    <location>
        <begin position="15"/>
        <end position="199"/>
    </location>
</feature>
<name>A0ABT1NE40_9FIRM</name>
<evidence type="ECO:0000259" key="9">
    <source>
        <dbReference type="Pfam" id="PF18967"/>
    </source>
</evidence>
<keyword evidence="5 8" id="KW-1133">Transmembrane helix</keyword>
<evidence type="ECO:0000313" key="10">
    <source>
        <dbReference type="EMBL" id="MCQ1529517.1"/>
    </source>
</evidence>
<dbReference type="InterPro" id="IPR021737">
    <property type="entry name" value="Phage_phiKZ_Orf197"/>
</dbReference>
<dbReference type="Proteomes" id="UP001651880">
    <property type="component" value="Unassembled WGS sequence"/>
</dbReference>
<evidence type="ECO:0000313" key="11">
    <source>
        <dbReference type="Proteomes" id="UP001651880"/>
    </source>
</evidence>
<evidence type="ECO:0000256" key="8">
    <source>
        <dbReference type="SAM" id="Phobius"/>
    </source>
</evidence>
<dbReference type="InterPro" id="IPR043760">
    <property type="entry name" value="PycTM_dom"/>
</dbReference>
<protein>
    <submittedName>
        <fullName evidence="10">DUF3307 domain-containing protein</fullName>
    </submittedName>
</protein>
<proteinExistence type="predicted"/>
<comment type="subcellular location">
    <subcellularLocation>
        <location evidence="1">Cell membrane</location>
    </subcellularLocation>
</comment>
<feature type="transmembrane region" description="Helical" evidence="8">
    <location>
        <begin position="67"/>
        <end position="88"/>
    </location>
</feature>
<comment type="caution">
    <text evidence="10">The sequence shown here is derived from an EMBL/GenBank/DDBJ whole genome shotgun (WGS) entry which is preliminary data.</text>
</comment>
<organism evidence="10 11">
    <name type="scientific">Lutispora saccharofermentans</name>
    <dbReference type="NCBI Taxonomy" id="3024236"/>
    <lineage>
        <taxon>Bacteria</taxon>
        <taxon>Bacillati</taxon>
        <taxon>Bacillota</taxon>
        <taxon>Clostridia</taxon>
        <taxon>Lutisporales</taxon>
        <taxon>Lutisporaceae</taxon>
        <taxon>Lutispora</taxon>
    </lineage>
</organism>
<evidence type="ECO:0000256" key="7">
    <source>
        <dbReference type="ARBA" id="ARBA00023136"/>
    </source>
</evidence>
<dbReference type="EMBL" id="JAJEKE010000005">
    <property type="protein sequence ID" value="MCQ1529517.1"/>
    <property type="molecule type" value="Genomic_DNA"/>
</dbReference>
<keyword evidence="3 8" id="KW-0812">Transmembrane</keyword>
<feature type="transmembrane region" description="Helical" evidence="8">
    <location>
        <begin position="181"/>
        <end position="205"/>
    </location>
</feature>
<evidence type="ECO:0000256" key="6">
    <source>
        <dbReference type="ARBA" id="ARBA00023118"/>
    </source>
</evidence>
<sequence>MDQSEKKYSEKYSFLYSAINDTQEIIRFTDTKSGAVIVVVMGLIAGVVTLIDKYYTSLKQLTILPEMIAILGVSYFLVCLFISLILSLRSINPANDPNHHIDIGDWLNKPKIKYYLCGMTPTMRWEDYLWELEDLKFSISASEYYKIMEESENTDILKALIMELLKLSYIREKKMQRTKAALIWLEQCICTAALTIIMVLVTYYIEFSPSWSIKNQNYNMFLYLIVGHIVGDFLLQTNWQVENKNRISIALIIHSLVYVIVAYLFSLIAGGLSLISIAVICFSHALLDKGDIVNWWLKKVKKEQTDNVQMRFLVDQSLHVLVLFIVTIIN</sequence>
<evidence type="ECO:0000256" key="2">
    <source>
        <dbReference type="ARBA" id="ARBA00022475"/>
    </source>
</evidence>
<gene>
    <name evidence="10" type="ORF">LJD61_08115</name>
</gene>
<keyword evidence="7 8" id="KW-0472">Membrane</keyword>
<keyword evidence="2" id="KW-1003">Cell membrane</keyword>
<evidence type="ECO:0000256" key="4">
    <source>
        <dbReference type="ARBA" id="ARBA00022741"/>
    </source>
</evidence>
<accession>A0ABT1NE40</accession>
<feature type="transmembrane region" description="Helical" evidence="8">
    <location>
        <begin position="217"/>
        <end position="235"/>
    </location>
</feature>